<accession>A0A154ICT7</accession>
<organism evidence="1">
    <name type="scientific">Rhizobium leguminosarum</name>
    <dbReference type="NCBI Taxonomy" id="384"/>
    <lineage>
        <taxon>Bacteria</taxon>
        <taxon>Pseudomonadati</taxon>
        <taxon>Pseudomonadota</taxon>
        <taxon>Alphaproteobacteria</taxon>
        <taxon>Hyphomicrobiales</taxon>
        <taxon>Rhizobiaceae</taxon>
        <taxon>Rhizobium/Agrobacterium group</taxon>
        <taxon>Rhizobium</taxon>
    </lineage>
</organism>
<proteinExistence type="predicted"/>
<dbReference type="Gene3D" id="3.40.50.1240">
    <property type="entry name" value="Phosphoglycerate mutase-like"/>
    <property type="match status" value="1"/>
</dbReference>
<protein>
    <submittedName>
        <fullName evidence="1">Phosphohistidine phosphatase</fullName>
    </submittedName>
</protein>
<dbReference type="EMBL" id="LVYU01000116">
    <property type="protein sequence ID" value="KZA98398.1"/>
    <property type="molecule type" value="Genomic_DNA"/>
</dbReference>
<dbReference type="PANTHER" id="PTHR47623:SF1">
    <property type="entry name" value="OS09G0287300 PROTEIN"/>
    <property type="match status" value="1"/>
</dbReference>
<name>A0A154ICT7_RHILE</name>
<dbReference type="SMART" id="SM00855">
    <property type="entry name" value="PGAM"/>
    <property type="match status" value="1"/>
</dbReference>
<dbReference type="Pfam" id="PF00300">
    <property type="entry name" value="His_Phos_1"/>
    <property type="match status" value="1"/>
</dbReference>
<dbReference type="InterPro" id="IPR029033">
    <property type="entry name" value="His_PPase_superfam"/>
</dbReference>
<dbReference type="InterPro" id="IPR013078">
    <property type="entry name" value="His_Pase_superF_clade-1"/>
</dbReference>
<reference evidence="1" key="1">
    <citation type="submission" date="2016-03" db="EMBL/GenBank/DDBJ databases">
        <title>Microsymbionts genomes from the relict species Vavilovia formosa.</title>
        <authorList>
            <person name="Chirak E."/>
            <person name="Kimeklis A."/>
            <person name="Kopat V."/>
            <person name="Andronov E."/>
        </authorList>
    </citation>
    <scope>NUCLEOTIDE SEQUENCE [LARGE SCALE GENOMIC DNA]</scope>
    <source>
        <strain evidence="1">Vaf12</strain>
    </source>
</reference>
<dbReference type="SUPFAM" id="SSF53254">
    <property type="entry name" value="Phosphoglycerate mutase-like"/>
    <property type="match status" value="1"/>
</dbReference>
<comment type="caution">
    <text evidence="1">The sequence shown here is derived from an EMBL/GenBank/DDBJ whole genome shotgun (WGS) entry which is preliminary data.</text>
</comment>
<dbReference type="RefSeq" id="WP_062943847.1">
    <property type="nucleotide sequence ID" value="NZ_CP171844.1"/>
</dbReference>
<dbReference type="AlphaFoldDB" id="A0A154ICT7"/>
<dbReference type="CDD" id="cd07067">
    <property type="entry name" value="HP_PGM_like"/>
    <property type="match status" value="1"/>
</dbReference>
<sequence>MTVPVPPPNRIYLLRHAEAGWAEPGQRDFDRPLNEKGFGDAEIIADKAADKGYRPDLLISSTALRCRDTADAVYRAIGLTLEVRYVDALYNATVDTYLEIIDAQDESAVMLVGHNPTMEQALEALIGHEAMAGALPGGFPTAGLAVVDYDASAAVWRLTDFVVV</sequence>
<gene>
    <name evidence="1" type="ORF">A4A59_27515</name>
</gene>
<dbReference type="PANTHER" id="PTHR47623">
    <property type="entry name" value="OS09G0287300 PROTEIN"/>
    <property type="match status" value="1"/>
</dbReference>
<evidence type="ECO:0000313" key="1">
    <source>
        <dbReference type="EMBL" id="KZA98398.1"/>
    </source>
</evidence>